<evidence type="ECO:0000313" key="1">
    <source>
        <dbReference type="EMBL" id="KAA9001435.1"/>
    </source>
</evidence>
<comment type="caution">
    <text evidence="1">The sequence shown here is derived from an EMBL/GenBank/DDBJ whole genome shotgun (WGS) entry which is preliminary data.</text>
</comment>
<name>A0ABQ6T350_9GAMM</name>
<accession>A0ABQ6T350</accession>
<dbReference type="Proteomes" id="UP000326367">
    <property type="component" value="Unassembled WGS sequence"/>
</dbReference>
<dbReference type="RefSeq" id="WP_150453857.1">
    <property type="nucleotide sequence ID" value="NZ_VYKI01000005.1"/>
</dbReference>
<sequence length="99" mass="11068">MSYKILYISLRRLIVERDVVGLRSRLLQHGPVLFAHALALGSPRVVADALSLLPIGERITVLRHLPHPLRDAMKPLCIGGSQRLHLQPWSPSVLALRRA</sequence>
<reference evidence="1 2" key="1">
    <citation type="journal article" date="2020" name="Antonie Van Leeuwenhoek">
        <title>Stenotrophomonas cyclobalanopsidis sp. nov., isolated from the leaf spot disease of Cyclobalanopsis patelliformis.</title>
        <authorList>
            <person name="Bian D.R."/>
            <person name="Xue H."/>
            <person name="Piao C.G."/>
            <person name="Li Y."/>
        </authorList>
    </citation>
    <scope>NUCLEOTIDE SEQUENCE [LARGE SCALE GENOMIC DNA]</scope>
    <source>
        <strain evidence="1 2">TPQG1-4</strain>
    </source>
</reference>
<proteinExistence type="predicted"/>
<organism evidence="1 2">
    <name type="scientific">Stenotrophomonas cyclobalanopsidis</name>
    <dbReference type="NCBI Taxonomy" id="2771362"/>
    <lineage>
        <taxon>Bacteria</taxon>
        <taxon>Pseudomonadati</taxon>
        <taxon>Pseudomonadota</taxon>
        <taxon>Gammaproteobacteria</taxon>
        <taxon>Lysobacterales</taxon>
        <taxon>Lysobacteraceae</taxon>
        <taxon>Stenotrophomonas</taxon>
    </lineage>
</organism>
<keyword evidence="2" id="KW-1185">Reference proteome</keyword>
<gene>
    <name evidence="1" type="ORF">FJU31_05565</name>
</gene>
<evidence type="ECO:0000313" key="2">
    <source>
        <dbReference type="Proteomes" id="UP000326367"/>
    </source>
</evidence>
<protein>
    <submittedName>
        <fullName evidence="1">Uncharacterized protein</fullName>
    </submittedName>
</protein>
<dbReference type="EMBL" id="VYKI01000005">
    <property type="protein sequence ID" value="KAA9001435.1"/>
    <property type="molecule type" value="Genomic_DNA"/>
</dbReference>